<proteinExistence type="predicted"/>
<evidence type="ECO:0000313" key="3">
    <source>
        <dbReference type="Proteomes" id="UP000682982"/>
    </source>
</evidence>
<sequence length="92" mass="10452">MAGIISFSLSLLVMLLFAVATLRRSRLLMNFSFAVMVLSGLVNWYQFVFPQGLEPLFFIGTLVTVLVVSCFFYAVYTFDPPQSEPRQTSDRE</sequence>
<organism evidence="2 3">
    <name type="scientific">Undibacterium rivi</name>
    <dbReference type="NCBI Taxonomy" id="2828729"/>
    <lineage>
        <taxon>Bacteria</taxon>
        <taxon>Pseudomonadati</taxon>
        <taxon>Pseudomonadota</taxon>
        <taxon>Betaproteobacteria</taxon>
        <taxon>Burkholderiales</taxon>
        <taxon>Oxalobacteraceae</taxon>
        <taxon>Undibacterium</taxon>
    </lineage>
</organism>
<protein>
    <submittedName>
        <fullName evidence="2">Uncharacterized protein</fullName>
    </submittedName>
</protein>
<evidence type="ECO:0000313" key="2">
    <source>
        <dbReference type="EMBL" id="MBR7791046.1"/>
    </source>
</evidence>
<dbReference type="EMBL" id="JAGSPK010000001">
    <property type="protein sequence ID" value="MBR7791046.1"/>
    <property type="molecule type" value="Genomic_DNA"/>
</dbReference>
<reference evidence="2 3" key="1">
    <citation type="submission" date="2021-04" db="EMBL/GenBank/DDBJ databases">
        <title>novel species isolated from subtropical streams in China.</title>
        <authorList>
            <person name="Lu H."/>
        </authorList>
    </citation>
    <scope>NUCLEOTIDE SEQUENCE [LARGE SCALE GENOMIC DNA]</scope>
    <source>
        <strain evidence="2 3">FT147W</strain>
    </source>
</reference>
<gene>
    <name evidence="2" type="ORF">KDM87_00435</name>
</gene>
<accession>A0ABS5GX70</accession>
<dbReference type="RefSeq" id="WP_212677286.1">
    <property type="nucleotide sequence ID" value="NZ_JAGSPK010000001.1"/>
</dbReference>
<feature type="transmembrane region" description="Helical" evidence="1">
    <location>
        <begin position="56"/>
        <end position="76"/>
    </location>
</feature>
<keyword evidence="3" id="KW-1185">Reference proteome</keyword>
<comment type="caution">
    <text evidence="2">The sequence shown here is derived from an EMBL/GenBank/DDBJ whole genome shotgun (WGS) entry which is preliminary data.</text>
</comment>
<feature type="transmembrane region" description="Helical" evidence="1">
    <location>
        <begin position="28"/>
        <end position="49"/>
    </location>
</feature>
<keyword evidence="1" id="KW-1133">Transmembrane helix</keyword>
<dbReference type="Proteomes" id="UP000682982">
    <property type="component" value="Unassembled WGS sequence"/>
</dbReference>
<keyword evidence="1" id="KW-0812">Transmembrane</keyword>
<keyword evidence="1" id="KW-0472">Membrane</keyword>
<name>A0ABS5GX70_9BURK</name>
<evidence type="ECO:0000256" key="1">
    <source>
        <dbReference type="SAM" id="Phobius"/>
    </source>
</evidence>